<keyword evidence="3" id="KW-1185">Reference proteome</keyword>
<dbReference type="InterPro" id="IPR022002">
    <property type="entry name" value="ChsH2_Znr"/>
</dbReference>
<feature type="domain" description="ChsH2 rubredoxin-like zinc ribbon" evidence="1">
    <location>
        <begin position="47"/>
        <end position="80"/>
    </location>
</feature>
<evidence type="ECO:0000313" key="2">
    <source>
        <dbReference type="EMBL" id="WNE93955.1"/>
    </source>
</evidence>
<dbReference type="InterPro" id="IPR012340">
    <property type="entry name" value="NA-bd_OB-fold"/>
</dbReference>
<protein>
    <submittedName>
        <fullName evidence="2">Zinc ribbon domain-containing protein</fullName>
    </submittedName>
</protein>
<dbReference type="InterPro" id="IPR052513">
    <property type="entry name" value="Thioester_dehydratase-like"/>
</dbReference>
<reference evidence="2 3" key="1">
    <citation type="submission" date="2023-02" db="EMBL/GenBank/DDBJ databases">
        <title>Streptomyces sp. SCA4-21 with antifungal activity against Fusarium oxysporum f. sp. cubense, Streptomyces sp. SCA2-17 with antifungal activity against Fusarium oxysporum f. sp. cubense.</title>
        <authorList>
            <person name="Qi D."/>
        </authorList>
    </citation>
    <scope>NUCLEOTIDE SEQUENCE [LARGE SCALE GENOMIC DNA]</scope>
    <source>
        <strain evidence="2 3">SCA4-21</strain>
    </source>
</reference>
<evidence type="ECO:0000259" key="1">
    <source>
        <dbReference type="Pfam" id="PF12172"/>
    </source>
</evidence>
<proteinExistence type="predicted"/>
<dbReference type="SUPFAM" id="SSF50249">
    <property type="entry name" value="Nucleic acid-binding proteins"/>
    <property type="match status" value="1"/>
</dbReference>
<gene>
    <name evidence="2" type="ORF">PS467_00755</name>
</gene>
<name>A0ABY9UTY5_9ACTN</name>
<accession>A0ABY9UTY5</accession>
<dbReference type="Proteomes" id="UP001305606">
    <property type="component" value="Chromosome"/>
</dbReference>
<dbReference type="PANTHER" id="PTHR34075">
    <property type="entry name" value="BLR3430 PROTEIN"/>
    <property type="match status" value="1"/>
</dbReference>
<dbReference type="RefSeq" id="WP_311033448.1">
    <property type="nucleotide sequence ID" value="NZ_CP117522.1"/>
</dbReference>
<organism evidence="2 3">
    <name type="scientific">Streptomyces luomodiensis</name>
    <dbReference type="NCBI Taxonomy" id="3026192"/>
    <lineage>
        <taxon>Bacteria</taxon>
        <taxon>Bacillati</taxon>
        <taxon>Actinomycetota</taxon>
        <taxon>Actinomycetes</taxon>
        <taxon>Kitasatosporales</taxon>
        <taxon>Streptomycetaceae</taxon>
        <taxon>Streptomyces</taxon>
    </lineage>
</organism>
<evidence type="ECO:0000313" key="3">
    <source>
        <dbReference type="Proteomes" id="UP001305606"/>
    </source>
</evidence>
<dbReference type="Pfam" id="PF12172">
    <property type="entry name" value="zf-ChsH2"/>
    <property type="match status" value="1"/>
</dbReference>
<sequence>MSTMSPLEIFDLLSAPLLADRTTQSVDVAQPEQTRLADHSRRDCFGGLKDGTLHFQRCRWCRSPTFRRVFCPACGSPDLELERSSGTGTVSRSLVRRNDAPRKLFTIDMSEGFRLQGSIVGVARHAVWVGSRVRVVADTGTNSGDLTFKLCTASGAN</sequence>
<dbReference type="EMBL" id="CP117522">
    <property type="protein sequence ID" value="WNE93955.1"/>
    <property type="molecule type" value="Genomic_DNA"/>
</dbReference>
<dbReference type="PANTHER" id="PTHR34075:SF5">
    <property type="entry name" value="BLR3430 PROTEIN"/>
    <property type="match status" value="1"/>
</dbReference>